<keyword evidence="4" id="KW-1185">Reference proteome</keyword>
<dbReference type="Pfam" id="PF13517">
    <property type="entry name" value="FG-GAP_3"/>
    <property type="match status" value="5"/>
</dbReference>
<dbReference type="Proteomes" id="UP001598114">
    <property type="component" value="Unassembled WGS sequence"/>
</dbReference>
<protein>
    <submittedName>
        <fullName evidence="3">VCBS repeat-containing protein</fullName>
    </submittedName>
</protein>
<dbReference type="InterPro" id="IPR011519">
    <property type="entry name" value="UnbV_ASPIC"/>
</dbReference>
<keyword evidence="1" id="KW-0732">Signal</keyword>
<evidence type="ECO:0000313" key="4">
    <source>
        <dbReference type="Proteomes" id="UP001598114"/>
    </source>
</evidence>
<accession>A0ABW6CZK4</accession>
<evidence type="ECO:0000313" key="3">
    <source>
        <dbReference type="EMBL" id="MFD3276380.1"/>
    </source>
</evidence>
<dbReference type="EMBL" id="JBBKYA010000004">
    <property type="protein sequence ID" value="MFD3276380.1"/>
    <property type="molecule type" value="Genomic_DNA"/>
</dbReference>
<dbReference type="InterPro" id="IPR027039">
    <property type="entry name" value="Crtac1"/>
</dbReference>
<reference evidence="3 4" key="1">
    <citation type="submission" date="2024-03" db="EMBL/GenBank/DDBJ databases">
        <title>Aquirufa genome sequencing.</title>
        <authorList>
            <person name="Pitt A."/>
            <person name="Hahn M.W."/>
        </authorList>
    </citation>
    <scope>NUCLEOTIDE SEQUENCE [LARGE SCALE GENOMIC DNA]</scope>
    <source>
        <strain evidence="3 4">PLAD-142S6K</strain>
    </source>
</reference>
<evidence type="ECO:0000259" key="2">
    <source>
        <dbReference type="Pfam" id="PF07593"/>
    </source>
</evidence>
<dbReference type="PANTHER" id="PTHR16026">
    <property type="entry name" value="CARTILAGE ACIDIC PROTEIN 1"/>
    <property type="match status" value="1"/>
</dbReference>
<organism evidence="3 4">
    <name type="scientific">Aquirufa echingensis</name>
    <dbReference type="NCBI Taxonomy" id="3096516"/>
    <lineage>
        <taxon>Bacteria</taxon>
        <taxon>Pseudomonadati</taxon>
        <taxon>Bacteroidota</taxon>
        <taxon>Cytophagia</taxon>
        <taxon>Cytophagales</taxon>
        <taxon>Flectobacillaceae</taxon>
        <taxon>Aquirufa</taxon>
    </lineage>
</organism>
<dbReference type="InterPro" id="IPR028994">
    <property type="entry name" value="Integrin_alpha_N"/>
</dbReference>
<feature type="domain" description="ASPIC/UnbV" evidence="2">
    <location>
        <begin position="518"/>
        <end position="585"/>
    </location>
</feature>
<dbReference type="Pfam" id="PF07593">
    <property type="entry name" value="UnbV_ASPIC"/>
    <property type="match status" value="1"/>
</dbReference>
<dbReference type="SUPFAM" id="SSF69318">
    <property type="entry name" value="Integrin alpha N-terminal domain"/>
    <property type="match status" value="3"/>
</dbReference>
<sequence>MNKYLAFFILSIGFLACKSGDDVQLFEKLPASKTHIDFTNQIKETPDFNILDYLYFYNGGGVASGDINNDGLVDLFFTSNQGKNKLYLNKGNMEFEDITEKAGVAGFSDWKTGVTMADVNGDGLLDIYVCAVSNFKGMEGSNELYINNGDNTFTEKANEYGLDFTGFSTQAAFFDYDKDGDLDCYLLNHAVHNTRSYDRVNTRMLKDNEAGDYLYRNDGGKFKDISAESGIYQAAMGYGLGISVADLNNDGWLDIYVSNDFHEDDYYYINQKDGTYKEGIKEHFKHLSRFSMGSDIADINNDGYQDVMTLDMYPEDEKVEKSSVGEDPLDIYMYKLQFGYFNQYSRNCLQLNMSGQKFADIAASSGVAATDWSWSTLMADYDGDGLKDIFISNGILRRPNDLDYLKFVIGDSLHYGLPTSHKLDQEAIDLMPSGKVHNYLFQGSKDLRFKDKSKVWGFEEEGISNGSSYADLDNDGDLDLISNNLNEPAGIYENHSRELLKNNFVKVKFKGEGMNTFGIGAKVILKTKEGQQLQQMMPTRGFMSSVEPTLLFGIGQFSDVDSLIVIWENEKMQIIKHPKINELLTLDQKNAQMLVKDFKFFTQANPLFEEVTNTYNIPYLHQENTYFDFNRELLVPFKVSIEGPKMAVGDVNGDGLEDFYVGGAKYQAGQLYLQKSNGFAFSPQQSFKADSLYEDVDALFFDADGDKDLDLYVVSGGNEFFDKMPEQFDRLYKNDGKGNFTRDAKALPAMYDNKSVVRPCDFDRDGDIDLFVGGRVVGYHYGYSPKSYLLVNNGRGQFVDRTQALAPDLREAGMLTEAIWADFDRDGDQDLTVVGDWMPIKSFENRGGKLSLIENGLEEFTGFWGGLTAGDFDKDGDMDFVVGNLGTNTKLRKQVDGKLRMLIKDIDKNDTEEHIISYNRGDDWYPINSKDEMGKQIPSIISKKYTKYNEFAGNTIEELFGDNELKGATERMVNTFESVYVENKGKGKFELHFLPALAQVSKVMVLRTEDVDKDGNLDVLLGGNFNGASMYQARYDAFFGLILKGNGKGGFSPMIPTETGFLQDGDVRDIKIVHTPKGPLYFVTRNSAAIQIFKKLN</sequence>
<dbReference type="InterPro" id="IPR013517">
    <property type="entry name" value="FG-GAP"/>
</dbReference>
<dbReference type="Gene3D" id="2.130.10.130">
    <property type="entry name" value="Integrin alpha, N-terminal"/>
    <property type="match status" value="3"/>
</dbReference>
<evidence type="ECO:0000256" key="1">
    <source>
        <dbReference type="ARBA" id="ARBA00022729"/>
    </source>
</evidence>
<dbReference type="PANTHER" id="PTHR16026:SF0">
    <property type="entry name" value="CARTILAGE ACIDIC PROTEIN 1"/>
    <property type="match status" value="1"/>
</dbReference>
<dbReference type="PROSITE" id="PS51257">
    <property type="entry name" value="PROKAR_LIPOPROTEIN"/>
    <property type="match status" value="1"/>
</dbReference>
<dbReference type="RefSeq" id="WP_377976828.1">
    <property type="nucleotide sequence ID" value="NZ_JBBKYA010000004.1"/>
</dbReference>
<proteinExistence type="predicted"/>
<gene>
    <name evidence="3" type="ORF">SKC38_09100</name>
</gene>
<name>A0ABW6CZK4_9BACT</name>
<comment type="caution">
    <text evidence="3">The sequence shown here is derived from an EMBL/GenBank/DDBJ whole genome shotgun (WGS) entry which is preliminary data.</text>
</comment>